<proteinExistence type="predicted"/>
<name>A0A8J5M2P3_9STRA</name>
<gene>
    <name evidence="1" type="ORF">JG688_00008979</name>
</gene>
<dbReference type="AlphaFoldDB" id="A0A8J5M2P3"/>
<evidence type="ECO:0000313" key="2">
    <source>
        <dbReference type="Proteomes" id="UP000709295"/>
    </source>
</evidence>
<comment type="caution">
    <text evidence="1">The sequence shown here is derived from an EMBL/GenBank/DDBJ whole genome shotgun (WGS) entry which is preliminary data.</text>
</comment>
<dbReference type="Proteomes" id="UP000709295">
    <property type="component" value="Unassembled WGS sequence"/>
</dbReference>
<keyword evidence="2" id="KW-1185">Reference proteome</keyword>
<accession>A0A8J5M2P3</accession>
<reference evidence="1" key="1">
    <citation type="submission" date="2021-01" db="EMBL/GenBank/DDBJ databases">
        <title>Phytophthora aleatoria, a newly-described species from Pinus radiata is distinct from Phytophthora cactorum isolates based on comparative genomics.</title>
        <authorList>
            <person name="Mcdougal R."/>
            <person name="Panda P."/>
            <person name="Williams N."/>
            <person name="Studholme D.J."/>
        </authorList>
    </citation>
    <scope>NUCLEOTIDE SEQUENCE</scope>
    <source>
        <strain evidence="1">NZFS 4037</strain>
    </source>
</reference>
<evidence type="ECO:0000313" key="1">
    <source>
        <dbReference type="EMBL" id="KAG6961637.1"/>
    </source>
</evidence>
<dbReference type="EMBL" id="JAENGY010000496">
    <property type="protein sequence ID" value="KAG6961637.1"/>
    <property type="molecule type" value="Genomic_DNA"/>
</dbReference>
<organism evidence="1 2">
    <name type="scientific">Phytophthora aleatoria</name>
    <dbReference type="NCBI Taxonomy" id="2496075"/>
    <lineage>
        <taxon>Eukaryota</taxon>
        <taxon>Sar</taxon>
        <taxon>Stramenopiles</taxon>
        <taxon>Oomycota</taxon>
        <taxon>Peronosporomycetes</taxon>
        <taxon>Peronosporales</taxon>
        <taxon>Peronosporaceae</taxon>
        <taxon>Phytophthora</taxon>
    </lineage>
</organism>
<protein>
    <submittedName>
        <fullName evidence="1">Uncharacterized protein</fullName>
    </submittedName>
</protein>
<sequence>MMRLAISLGDYIHPSLSYLMRNWDSMKERWALYARSDIPHLGNHTNNRYYCTGDTLHCSN</sequence>